<accession>A0ABR0EVP2</accession>
<evidence type="ECO:0000313" key="2">
    <source>
        <dbReference type="EMBL" id="KAK4505330.1"/>
    </source>
</evidence>
<sequence length="173" mass="18934">MSTASSTPDPILKQTYRDLINGSHILHYHKVLDAYGHLSLRHPHNPTHFLLSRSIAPALITASTDIMTYHISDASPINPTSTAKDYVERFIHSEIYKRHPTVQAIVHSHSPDLIPYGISGHPVEGVLPYGGIPWDGGPGLGYCTPLGGGVEEGFPGEGYQAWCFIGAKLWREA</sequence>
<dbReference type="InterPro" id="IPR001303">
    <property type="entry name" value="Aldolase_II/adducin_N"/>
</dbReference>
<dbReference type="Pfam" id="PF00596">
    <property type="entry name" value="Aldolase_II"/>
    <property type="match status" value="1"/>
</dbReference>
<proteinExistence type="predicted"/>
<protein>
    <recommendedName>
        <fullName evidence="1">Class II aldolase/adducin N-terminal domain-containing protein</fullName>
    </recommendedName>
</protein>
<gene>
    <name evidence="2" type="ORF">PRZ48_003293</name>
</gene>
<keyword evidence="3" id="KW-1185">Reference proteome</keyword>
<dbReference type="EMBL" id="JAXOVC010000002">
    <property type="protein sequence ID" value="KAK4505330.1"/>
    <property type="molecule type" value="Genomic_DNA"/>
</dbReference>
<dbReference type="InterPro" id="IPR036409">
    <property type="entry name" value="Aldolase_II/adducin_N_sf"/>
</dbReference>
<evidence type="ECO:0000259" key="1">
    <source>
        <dbReference type="Pfam" id="PF00596"/>
    </source>
</evidence>
<organism evidence="2 3">
    <name type="scientific">Zasmidium cellare</name>
    <name type="common">Wine cellar mold</name>
    <name type="synonym">Racodium cellare</name>
    <dbReference type="NCBI Taxonomy" id="395010"/>
    <lineage>
        <taxon>Eukaryota</taxon>
        <taxon>Fungi</taxon>
        <taxon>Dikarya</taxon>
        <taxon>Ascomycota</taxon>
        <taxon>Pezizomycotina</taxon>
        <taxon>Dothideomycetes</taxon>
        <taxon>Dothideomycetidae</taxon>
        <taxon>Mycosphaerellales</taxon>
        <taxon>Mycosphaerellaceae</taxon>
        <taxon>Zasmidium</taxon>
    </lineage>
</organism>
<feature type="domain" description="Class II aldolase/adducin N-terminal" evidence="1">
    <location>
        <begin position="31"/>
        <end position="117"/>
    </location>
</feature>
<dbReference type="Gene3D" id="3.40.225.10">
    <property type="entry name" value="Class II aldolase/adducin N-terminal domain"/>
    <property type="match status" value="1"/>
</dbReference>
<dbReference type="Proteomes" id="UP001305779">
    <property type="component" value="Unassembled WGS sequence"/>
</dbReference>
<name>A0ABR0EVP2_ZASCE</name>
<comment type="caution">
    <text evidence="2">The sequence shown here is derived from an EMBL/GenBank/DDBJ whole genome shotgun (WGS) entry which is preliminary data.</text>
</comment>
<dbReference type="SUPFAM" id="SSF53639">
    <property type="entry name" value="AraD/HMP-PK domain-like"/>
    <property type="match status" value="1"/>
</dbReference>
<reference evidence="2 3" key="1">
    <citation type="journal article" date="2023" name="G3 (Bethesda)">
        <title>A chromosome-level genome assembly of Zasmidium syzygii isolated from banana leaves.</title>
        <authorList>
            <person name="van Westerhoven A.C."/>
            <person name="Mehrabi R."/>
            <person name="Talebi R."/>
            <person name="Steentjes M.B.F."/>
            <person name="Corcolon B."/>
            <person name="Chong P.A."/>
            <person name="Kema G.H.J."/>
            <person name="Seidl M.F."/>
        </authorList>
    </citation>
    <scope>NUCLEOTIDE SEQUENCE [LARGE SCALE GENOMIC DNA]</scope>
    <source>
        <strain evidence="2 3">P124</strain>
    </source>
</reference>
<evidence type="ECO:0000313" key="3">
    <source>
        <dbReference type="Proteomes" id="UP001305779"/>
    </source>
</evidence>